<reference evidence="8 9" key="1">
    <citation type="submission" date="2021-03" db="EMBL/GenBank/DDBJ databases">
        <title>Whole genome sequence of Metabacillus bambusae BG109.</title>
        <authorList>
            <person name="Jeong J.W."/>
        </authorList>
    </citation>
    <scope>NUCLEOTIDE SEQUENCE [LARGE SCALE GENOMIC DNA]</scope>
    <source>
        <strain evidence="8 9">BG109</strain>
    </source>
</reference>
<proteinExistence type="predicted"/>
<keyword evidence="5" id="KW-0413">Isomerase</keyword>
<dbReference type="PANTHER" id="PTHR47245">
    <property type="entry name" value="PEPTIDYLPROLYL ISOMERASE"/>
    <property type="match status" value="1"/>
</dbReference>
<dbReference type="InterPro" id="IPR050245">
    <property type="entry name" value="PrsA_foldase"/>
</dbReference>
<dbReference type="PANTHER" id="PTHR47245:SF1">
    <property type="entry name" value="FOLDASE PROTEIN PRSA"/>
    <property type="match status" value="1"/>
</dbReference>
<evidence type="ECO:0000256" key="5">
    <source>
        <dbReference type="ARBA" id="ARBA00023235"/>
    </source>
</evidence>
<keyword evidence="3 7" id="KW-0732">Signal</keyword>
<keyword evidence="9" id="KW-1185">Reference proteome</keyword>
<dbReference type="PROSITE" id="PS51257">
    <property type="entry name" value="PROKAR_LIPOPROTEIN"/>
    <property type="match status" value="1"/>
</dbReference>
<feature type="chain" id="PRO_5047408061" description="peptidylprolyl isomerase" evidence="7">
    <location>
        <begin position="19"/>
        <end position="258"/>
    </location>
</feature>
<comment type="catalytic activity">
    <reaction evidence="1">
        <text>[protein]-peptidylproline (omega=180) = [protein]-peptidylproline (omega=0)</text>
        <dbReference type="Rhea" id="RHEA:16237"/>
        <dbReference type="Rhea" id="RHEA-COMP:10747"/>
        <dbReference type="Rhea" id="RHEA-COMP:10748"/>
        <dbReference type="ChEBI" id="CHEBI:83833"/>
        <dbReference type="ChEBI" id="CHEBI:83834"/>
        <dbReference type="EC" id="5.2.1.8"/>
    </reaction>
</comment>
<dbReference type="InterPro" id="IPR027304">
    <property type="entry name" value="Trigger_fact/SurA_dom_sf"/>
</dbReference>
<sequence>MKKILLTLLMGLLAFSLAACNDDEEKEKKTATSEKTTEESTEEKATEEQTAADAEEMQKKLEAQKVKDDSVVAIVNSQEIKGSEYNEALSISQTQFQQMGQDPTTDETAKQLKDYTLESLVGQTLLMQEIDKKGYKATEEAINKDLDTIKAQYENDEAFEKALKDTNLSLEELKSQIADKVRYSQYVEKDLKVEEVKEEELKEYYDSMVSSVAEGQETPKYEDVKETLKVQLEQQKTQEKLGAKVEELRKDAKIELKI</sequence>
<evidence type="ECO:0000256" key="3">
    <source>
        <dbReference type="ARBA" id="ARBA00022729"/>
    </source>
</evidence>
<evidence type="ECO:0000256" key="4">
    <source>
        <dbReference type="ARBA" id="ARBA00023110"/>
    </source>
</evidence>
<protein>
    <recommendedName>
        <fullName evidence="2">peptidylprolyl isomerase</fullName>
        <ecNumber evidence="2">5.2.1.8</ecNumber>
    </recommendedName>
</protein>
<dbReference type="RefSeq" id="WP_207978692.1">
    <property type="nucleotide sequence ID" value="NZ_JAGDEL010000008.1"/>
</dbReference>
<evidence type="ECO:0000256" key="6">
    <source>
        <dbReference type="SAM" id="MobiDB-lite"/>
    </source>
</evidence>
<evidence type="ECO:0000313" key="9">
    <source>
        <dbReference type="Proteomes" id="UP000663981"/>
    </source>
</evidence>
<dbReference type="EMBL" id="JAGDEL010000008">
    <property type="protein sequence ID" value="MBO1512566.1"/>
    <property type="molecule type" value="Genomic_DNA"/>
</dbReference>
<dbReference type="Pfam" id="PF13624">
    <property type="entry name" value="SurA_N_3"/>
    <property type="match status" value="1"/>
</dbReference>
<feature type="signal peptide" evidence="7">
    <location>
        <begin position="1"/>
        <end position="18"/>
    </location>
</feature>
<feature type="compositionally biased region" description="Basic and acidic residues" evidence="6">
    <location>
        <begin position="26"/>
        <end position="47"/>
    </location>
</feature>
<feature type="region of interest" description="Disordered" evidence="6">
    <location>
        <begin position="23"/>
        <end position="56"/>
    </location>
</feature>
<gene>
    <name evidence="8" type="ORF">I7822_12890</name>
</gene>
<dbReference type="Proteomes" id="UP000663981">
    <property type="component" value="Unassembled WGS sequence"/>
</dbReference>
<organism evidence="8 9">
    <name type="scientific">Metabacillus bambusae</name>
    <dbReference type="NCBI Taxonomy" id="2795218"/>
    <lineage>
        <taxon>Bacteria</taxon>
        <taxon>Bacillati</taxon>
        <taxon>Bacillota</taxon>
        <taxon>Bacilli</taxon>
        <taxon>Bacillales</taxon>
        <taxon>Bacillaceae</taxon>
        <taxon>Metabacillus</taxon>
    </lineage>
</organism>
<dbReference type="Gene3D" id="1.10.4030.10">
    <property type="entry name" value="Porin chaperone SurA, peptide-binding domain"/>
    <property type="match status" value="1"/>
</dbReference>
<evidence type="ECO:0000256" key="1">
    <source>
        <dbReference type="ARBA" id="ARBA00000971"/>
    </source>
</evidence>
<accession>A0ABS3N2P3</accession>
<keyword evidence="4" id="KW-0697">Rotamase</keyword>
<name>A0ABS3N2P3_9BACI</name>
<evidence type="ECO:0000256" key="2">
    <source>
        <dbReference type="ARBA" id="ARBA00013194"/>
    </source>
</evidence>
<dbReference type="SUPFAM" id="SSF109998">
    <property type="entry name" value="Triger factor/SurA peptide-binding domain-like"/>
    <property type="match status" value="1"/>
</dbReference>
<evidence type="ECO:0000313" key="8">
    <source>
        <dbReference type="EMBL" id="MBO1512566.1"/>
    </source>
</evidence>
<dbReference type="EC" id="5.2.1.8" evidence="2"/>
<comment type="caution">
    <text evidence="8">The sequence shown here is derived from an EMBL/GenBank/DDBJ whole genome shotgun (WGS) entry which is preliminary data.</text>
</comment>
<evidence type="ECO:0000256" key="7">
    <source>
        <dbReference type="SAM" id="SignalP"/>
    </source>
</evidence>